<keyword evidence="8" id="KW-1185">Reference proteome</keyword>
<evidence type="ECO:0000256" key="1">
    <source>
        <dbReference type="ARBA" id="ARBA00004604"/>
    </source>
</evidence>
<feature type="compositionally biased region" description="Basic residues" evidence="6">
    <location>
        <begin position="760"/>
        <end position="769"/>
    </location>
</feature>
<reference evidence="9 10" key="3">
    <citation type="submission" date="2025-04" db="UniProtKB">
        <authorList>
            <consortium name="RefSeq"/>
        </authorList>
    </citation>
    <scope>IDENTIFICATION</scope>
    <source>
        <strain evidence="10 11">Nigerian</strain>
        <tissue evidence="10 11">Liver and blood</tissue>
    </source>
</reference>
<comment type="similarity">
    <text evidence="2">Belongs to the UTP14 family.</text>
</comment>
<sequence>MSEEEDLFVPEYPISASEDEEDSDVERKHQRLLDAISSLDGKKRRKLAERTEASLQVSEFGISSEGAGDKISLSDLIEPIQKSNSFSTVKKQLNNLNQKKSVELPLSKEETQRIQRAAAYQEASEEVEKWDHIVKQNRKADQLVFPLNQEILKPTPIEEKITGWTARTPLEQEIFSILQKNKQPLTDPLLTPVEEASLKAMSLEEAKLRRAELQKARALQSYYEAKARREKKIKSKKFHKVLNRSKQKETLKEFEELKKTNPEAALEELQKLEKARMEERMSLKHQNSGKWAKSKAIMAKYDDDARKAMQEQLQKNKELTRKIEVVSESEGSEEEEIIPDFVNDAQVNLEGPNPWMTGKLSSETKDVAQDVDCKMQSDTEEDNNIKATEKDSDPEEELSEDEVLLKEFEDKRCERREQAKEMCLDSEPGHPSVLDQEKVEAEADETGEEQVSEFNQLFQKLLEQNKSQKKERKKKSGGKTNEPVTEAEEIAVEGPLLVGRLERKQDLEEVSALAGEEWEDEQSTSLMVSTKDDQTKKVSQSGKKKVAKKSEIIDYNKILPVKATRIHTPLLPTTVDDEEDEEQLDDQKMIIKEAFAGDDVVNDFLKEKRSAEQAGKPKDISLVLPGWGEWGGTNLKVSKKKKRKFIIKAPPAPPRKDQRLPNVIINEKRNVMAAAHQVNQLPFPFNNRQHFESSIRAPVGSTWNTQKAFQKLTAPRVVTKQGHIIEPITQDVFQKHTSTKKPAVELNSRKKQGNDSFHKSTSKRKKMSS</sequence>
<evidence type="ECO:0000313" key="10">
    <source>
        <dbReference type="RefSeq" id="XP_012823731.1"/>
    </source>
</evidence>
<dbReference type="AlphaFoldDB" id="Q66JC9"/>
<evidence type="ECO:0000313" key="8">
    <source>
        <dbReference type="Proteomes" id="UP000008143"/>
    </source>
</evidence>
<dbReference type="DNASU" id="493567"/>
<accession>Q66JC9</accession>
<evidence type="ECO:0000313" key="13">
    <source>
        <dbReference type="Xenbase" id="XB-GENE-5954840"/>
    </source>
</evidence>
<evidence type="ECO:0000256" key="2">
    <source>
        <dbReference type="ARBA" id="ARBA00007774"/>
    </source>
</evidence>
<evidence type="ECO:0000256" key="3">
    <source>
        <dbReference type="ARBA" id="ARBA00022553"/>
    </source>
</evidence>
<feature type="compositionally biased region" description="Basic and acidic residues" evidence="6">
    <location>
        <begin position="403"/>
        <end position="423"/>
    </location>
</feature>
<dbReference type="PaxDb" id="8364-ENSXETP00000016264"/>
<dbReference type="PANTHER" id="PTHR14150:SF12">
    <property type="entry name" value="U3 SMALL NUCLEOLAR RNA-ASSOCIATED PROTEIN 14 HOMOLOG A"/>
    <property type="match status" value="1"/>
</dbReference>
<dbReference type="OrthoDB" id="277439at2759"/>
<dbReference type="KEGG" id="xtr:493567"/>
<protein>
    <submittedName>
        <fullName evidence="10 11">U3 small nucleolar RNA-associated protein 14 homolog A isoform X1</fullName>
    </submittedName>
    <submittedName>
        <fullName evidence="7">UTP14, U3 small nucleolar ribonucleoprotein, homolog A</fullName>
    </submittedName>
    <submittedName>
        <fullName evidence="9">UTP14A, small subunit processome component</fullName>
    </submittedName>
</protein>
<reference evidence="9" key="1">
    <citation type="journal article" date="2002" name="Dev. Dyn.">
        <title>Genetic and genomic tools for Xenopus research: The NIH Xenopus initiative.</title>
        <authorList>
            <person name="Klein S.L."/>
            <person name="Strausberg R.L."/>
            <person name="Wagner L."/>
            <person name="Pontius J."/>
            <person name="Clifton S.W."/>
            <person name="Richardson P."/>
        </authorList>
    </citation>
    <scope>NUCLEOTIDE SEQUENCE</scope>
</reference>
<accession>F6WXC7</accession>
<feature type="region of interest" description="Disordered" evidence="6">
    <location>
        <begin position="348"/>
        <end position="498"/>
    </location>
</feature>
<dbReference type="AGR" id="Xenbase:XB-GENE-5954840"/>
<evidence type="ECO:0000313" key="9">
    <source>
        <dbReference type="RefSeq" id="NP_001008205.1"/>
    </source>
</evidence>
<dbReference type="RefSeq" id="XP_031746251.1">
    <property type="nucleotide sequence ID" value="XM_031890391.1"/>
</dbReference>
<dbReference type="Proteomes" id="UP000008143">
    <property type="component" value="Chromosome 8"/>
</dbReference>
<dbReference type="GeneID" id="493567"/>
<evidence type="ECO:0000313" key="7">
    <source>
        <dbReference type="EMBL" id="AAH80963.1"/>
    </source>
</evidence>
<gene>
    <name evidence="7 9 10 11 12 13" type="primary">utp14a</name>
    <name evidence="9 10 11 12" type="synonym">ny-co-16</name>
    <name evidence="9 10 11 12" type="synonym">sdccag16</name>
</gene>
<dbReference type="GO" id="GO:0032040">
    <property type="term" value="C:small-subunit processome"/>
    <property type="evidence" value="ECO:0000318"/>
    <property type="project" value="GO_Central"/>
</dbReference>
<evidence type="ECO:0000313" key="11">
    <source>
        <dbReference type="RefSeq" id="XP_012823732.1"/>
    </source>
</evidence>
<evidence type="ECO:0000313" key="12">
    <source>
        <dbReference type="RefSeq" id="XP_031746251.1"/>
    </source>
</evidence>
<comment type="subcellular location">
    <subcellularLocation>
        <location evidence="1">Nucleus</location>
        <location evidence="1">Nucleolus</location>
    </subcellularLocation>
</comment>
<feature type="region of interest" description="Disordered" evidence="6">
    <location>
        <begin position="733"/>
        <end position="769"/>
    </location>
</feature>
<feature type="region of interest" description="Disordered" evidence="6">
    <location>
        <begin position="1"/>
        <end position="27"/>
    </location>
</feature>
<dbReference type="Pfam" id="PF04615">
    <property type="entry name" value="Utp14"/>
    <property type="match status" value="1"/>
</dbReference>
<feature type="coiled-coil region" evidence="5">
    <location>
        <begin position="302"/>
        <end position="329"/>
    </location>
</feature>
<dbReference type="GO" id="GO:0005730">
    <property type="term" value="C:nucleolus"/>
    <property type="evidence" value="ECO:0000318"/>
    <property type="project" value="GO_Central"/>
</dbReference>
<keyword evidence="4" id="KW-0539">Nucleus</keyword>
<proteinExistence type="evidence at transcript level"/>
<dbReference type="EMBL" id="BC080963">
    <property type="protein sequence ID" value="AAH80963.1"/>
    <property type="molecule type" value="mRNA"/>
</dbReference>
<dbReference type="CTD" id="10813"/>
<feature type="compositionally biased region" description="Acidic residues" evidence="6">
    <location>
        <begin position="392"/>
        <end position="402"/>
    </location>
</feature>
<reference evidence="7" key="2">
    <citation type="submission" date="2004-08" db="EMBL/GenBank/DDBJ databases">
        <authorList>
            <consortium name="NIH - Xenopus Gene Collection (XGC) project"/>
        </authorList>
    </citation>
    <scope>NUCLEOTIDE SEQUENCE [LARGE SCALE MRNA]</scope>
    <source>
        <tissue evidence="7">Embryo</tissue>
    </source>
</reference>
<keyword evidence="5" id="KW-0175">Coiled coil</keyword>
<dbReference type="InterPro" id="IPR006709">
    <property type="entry name" value="SSU_processome_Utp14"/>
</dbReference>
<keyword evidence="7" id="KW-0687">Ribonucleoprotein</keyword>
<feature type="compositionally biased region" description="Acidic residues" evidence="6">
    <location>
        <begin position="442"/>
        <end position="451"/>
    </location>
</feature>
<evidence type="ECO:0000256" key="4">
    <source>
        <dbReference type="ARBA" id="ARBA00023242"/>
    </source>
</evidence>
<evidence type="ECO:0000256" key="5">
    <source>
        <dbReference type="SAM" id="Coils"/>
    </source>
</evidence>
<feature type="compositionally biased region" description="Basic and acidic residues" evidence="6">
    <location>
        <begin position="362"/>
        <end position="391"/>
    </location>
</feature>
<dbReference type="Xenbase" id="XB-GENE-5954840">
    <property type="gene designation" value="utp14a"/>
</dbReference>
<dbReference type="RefSeq" id="XP_012823732.1">
    <property type="nucleotide sequence ID" value="XM_012968278.3"/>
</dbReference>
<dbReference type="RefSeq" id="XP_012823731.1">
    <property type="nucleotide sequence ID" value="XM_012968277.3"/>
</dbReference>
<dbReference type="GO" id="GO:0006364">
    <property type="term" value="P:rRNA processing"/>
    <property type="evidence" value="ECO:0007669"/>
    <property type="project" value="InterPro"/>
</dbReference>
<feature type="region of interest" description="Disordered" evidence="6">
    <location>
        <begin position="512"/>
        <end position="543"/>
    </location>
</feature>
<dbReference type="OMA" id="QVIEPMD"/>
<evidence type="ECO:0000256" key="6">
    <source>
        <dbReference type="SAM" id="MobiDB-lite"/>
    </source>
</evidence>
<keyword evidence="3" id="KW-0597">Phosphoprotein</keyword>
<dbReference type="PANTHER" id="PTHR14150">
    <property type="entry name" value="U3 SMALL NUCLEOLAR RNA-ASSOCIATED PROTEIN 14"/>
    <property type="match status" value="1"/>
</dbReference>
<organism evidence="7">
    <name type="scientific">Xenopus tropicalis</name>
    <name type="common">Western clawed frog</name>
    <name type="synonym">Silurana tropicalis</name>
    <dbReference type="NCBI Taxonomy" id="8364"/>
    <lineage>
        <taxon>Eukaryota</taxon>
        <taxon>Metazoa</taxon>
        <taxon>Chordata</taxon>
        <taxon>Craniata</taxon>
        <taxon>Vertebrata</taxon>
        <taxon>Euteleostomi</taxon>
        <taxon>Amphibia</taxon>
        <taxon>Batrachia</taxon>
        <taxon>Anura</taxon>
        <taxon>Pipoidea</taxon>
        <taxon>Pipidae</taxon>
        <taxon>Xenopodinae</taxon>
        <taxon>Xenopus</taxon>
        <taxon>Silurana</taxon>
    </lineage>
</organism>
<feature type="compositionally biased region" description="Basic residues" evidence="6">
    <location>
        <begin position="467"/>
        <end position="477"/>
    </location>
</feature>
<name>Q66JC9_XENTR</name>
<accession>F6YEW8</accession>
<dbReference type="RefSeq" id="NP_001008205.1">
    <property type="nucleotide sequence ID" value="NM_001008204.1"/>
</dbReference>